<dbReference type="Pfam" id="PF12784">
    <property type="entry name" value="PDDEXK_2"/>
    <property type="match status" value="1"/>
</dbReference>
<dbReference type="AlphaFoldDB" id="A0A4U3AJN9"/>
<dbReference type="PANTHER" id="PTHR41317">
    <property type="entry name" value="PD-(D_E)XK NUCLEASE FAMILY TRANSPOSASE"/>
    <property type="match status" value="1"/>
</dbReference>
<evidence type="ECO:0000313" key="1">
    <source>
        <dbReference type="EMBL" id="TKI87681.1"/>
    </source>
</evidence>
<dbReference type="InterPro" id="IPR010106">
    <property type="entry name" value="RpnA"/>
</dbReference>
<dbReference type="EMBL" id="SZOD01000022">
    <property type="protein sequence ID" value="TKI87681.1"/>
    <property type="molecule type" value="Genomic_DNA"/>
</dbReference>
<proteinExistence type="predicted"/>
<gene>
    <name evidence="1" type="ORF">FC701_00865</name>
</gene>
<organism evidence="1 2">
    <name type="scientific">Bacillus mycoides</name>
    <dbReference type="NCBI Taxonomy" id="1405"/>
    <lineage>
        <taxon>Bacteria</taxon>
        <taxon>Bacillati</taxon>
        <taxon>Bacillota</taxon>
        <taxon>Bacilli</taxon>
        <taxon>Bacillales</taxon>
        <taxon>Bacillaceae</taxon>
        <taxon>Bacillus</taxon>
        <taxon>Bacillus cereus group</taxon>
    </lineage>
</organism>
<sequence>MNTNIKKDLVNLRVDFAFKQLFGVEGNEEILTSFLNAVLQSTSEETIISLHIEDPHLSKEHEDDKLSILDLRATLNNGIKVNIEIQVRDKKDMKERSLYYWSSMYSSQLKKGMLYKSLRQTICINLVDFIIFPEEEDFHNVGVVMNRKSKRIITEDLELHFIEIPKLIKEWQGERIDPWKDTLVRWLLLFPAHEDERLTTILEEIAMEKDPVLKKAIQNWEHMSSDESFRRLYEAREKELRDKVSEIETAREQGAMGEKKQIILKLSKMGLSFEKIAEAVELSVEKVQRILKKEQ</sequence>
<protein>
    <submittedName>
        <fullName evidence="1">Rpn family recombination-promoting nuclease/putative transposase</fullName>
    </submittedName>
</protein>
<dbReference type="PANTHER" id="PTHR41317:SF1">
    <property type="entry name" value="PD-(D_E)XK NUCLEASE FAMILY TRANSPOSASE"/>
    <property type="match status" value="1"/>
</dbReference>
<name>A0A4U3AJN9_BACMY</name>
<accession>A0A4U3AJN9</accession>
<dbReference type="NCBIfam" id="TIGR01784">
    <property type="entry name" value="T_den_put_tspse"/>
    <property type="match status" value="1"/>
</dbReference>
<evidence type="ECO:0000313" key="2">
    <source>
        <dbReference type="Proteomes" id="UP000305524"/>
    </source>
</evidence>
<reference evidence="1 2" key="1">
    <citation type="journal article" date="2019" name="Environ. Microbiol.">
        <title>An active ?-lactamase is a part of an orchestrated cell wall stress resistance network of Bacillus subtilis and related rhizosphere species.</title>
        <authorList>
            <person name="Bucher T."/>
            <person name="Keren-Paz A."/>
            <person name="Hausser J."/>
            <person name="Olender T."/>
            <person name="Cytryn E."/>
            <person name="Kolodkin-Gal I."/>
        </authorList>
    </citation>
    <scope>NUCLEOTIDE SEQUENCE [LARGE SCALE GENOMIC DNA]</scope>
    <source>
        <strain evidence="1 2">I186</strain>
    </source>
</reference>
<comment type="caution">
    <text evidence="1">The sequence shown here is derived from an EMBL/GenBank/DDBJ whole genome shotgun (WGS) entry which is preliminary data.</text>
</comment>
<dbReference type="RefSeq" id="WP_137056814.1">
    <property type="nucleotide sequence ID" value="NZ_SZOD01000022.1"/>
</dbReference>
<dbReference type="Proteomes" id="UP000305524">
    <property type="component" value="Unassembled WGS sequence"/>
</dbReference>